<feature type="compositionally biased region" description="Basic and acidic residues" evidence="2">
    <location>
        <begin position="1123"/>
        <end position="1139"/>
    </location>
</feature>
<reference evidence="3" key="1">
    <citation type="submission" date="2020-08" db="EMBL/GenBank/DDBJ databases">
        <title>Multicomponent nature underlies the extraordinary mechanical properties of spider dragline silk.</title>
        <authorList>
            <person name="Kono N."/>
            <person name="Nakamura H."/>
            <person name="Mori M."/>
            <person name="Yoshida Y."/>
            <person name="Ohtoshi R."/>
            <person name="Malay A.D."/>
            <person name="Moran D.A.P."/>
            <person name="Tomita M."/>
            <person name="Numata K."/>
            <person name="Arakawa K."/>
        </authorList>
    </citation>
    <scope>NUCLEOTIDE SEQUENCE</scope>
</reference>
<feature type="region of interest" description="Disordered" evidence="2">
    <location>
        <begin position="1057"/>
        <end position="1195"/>
    </location>
</feature>
<organism evidence="3 4">
    <name type="scientific">Trichonephila inaurata madagascariensis</name>
    <dbReference type="NCBI Taxonomy" id="2747483"/>
    <lineage>
        <taxon>Eukaryota</taxon>
        <taxon>Metazoa</taxon>
        <taxon>Ecdysozoa</taxon>
        <taxon>Arthropoda</taxon>
        <taxon>Chelicerata</taxon>
        <taxon>Arachnida</taxon>
        <taxon>Araneae</taxon>
        <taxon>Araneomorphae</taxon>
        <taxon>Entelegynae</taxon>
        <taxon>Araneoidea</taxon>
        <taxon>Nephilidae</taxon>
        <taxon>Trichonephila</taxon>
        <taxon>Trichonephila inaurata</taxon>
    </lineage>
</organism>
<keyword evidence="4" id="KW-1185">Reference proteome</keyword>
<proteinExistence type="predicted"/>
<feature type="compositionally biased region" description="Basic residues" evidence="2">
    <location>
        <begin position="1269"/>
        <end position="1318"/>
    </location>
</feature>
<feature type="compositionally biased region" description="Basic and acidic residues" evidence="2">
    <location>
        <begin position="501"/>
        <end position="515"/>
    </location>
</feature>
<feature type="compositionally biased region" description="Basic residues" evidence="2">
    <location>
        <begin position="465"/>
        <end position="487"/>
    </location>
</feature>
<dbReference type="PROSITE" id="PS50005">
    <property type="entry name" value="TPR"/>
    <property type="match status" value="1"/>
</dbReference>
<dbReference type="OrthoDB" id="6437406at2759"/>
<dbReference type="EMBL" id="BMAV01016315">
    <property type="protein sequence ID" value="GFY67008.1"/>
    <property type="molecule type" value="Genomic_DNA"/>
</dbReference>
<feature type="compositionally biased region" description="Basic and acidic residues" evidence="2">
    <location>
        <begin position="1259"/>
        <end position="1268"/>
    </location>
</feature>
<dbReference type="InterPro" id="IPR019734">
    <property type="entry name" value="TPR_rpt"/>
</dbReference>
<keyword evidence="1" id="KW-0802">TPR repeat</keyword>
<feature type="region of interest" description="Disordered" evidence="2">
    <location>
        <begin position="465"/>
        <end position="569"/>
    </location>
</feature>
<feature type="region of interest" description="Disordered" evidence="2">
    <location>
        <begin position="738"/>
        <end position="773"/>
    </location>
</feature>
<comment type="caution">
    <text evidence="3">The sequence shown here is derived from an EMBL/GenBank/DDBJ whole genome shotgun (WGS) entry which is preliminary data.</text>
</comment>
<evidence type="ECO:0000256" key="2">
    <source>
        <dbReference type="SAM" id="MobiDB-lite"/>
    </source>
</evidence>
<protein>
    <submittedName>
        <fullName evidence="3">Tetratricopeptide repeat protein 14</fullName>
    </submittedName>
</protein>
<dbReference type="SUPFAM" id="SSF48452">
    <property type="entry name" value="TPR-like"/>
    <property type="match status" value="1"/>
</dbReference>
<feature type="compositionally biased region" description="Polar residues" evidence="2">
    <location>
        <begin position="738"/>
        <end position="771"/>
    </location>
</feature>
<feature type="compositionally biased region" description="Polar residues" evidence="2">
    <location>
        <begin position="516"/>
        <end position="532"/>
    </location>
</feature>
<feature type="compositionally biased region" description="Polar residues" evidence="2">
    <location>
        <begin position="998"/>
        <end position="1015"/>
    </location>
</feature>
<evidence type="ECO:0000313" key="3">
    <source>
        <dbReference type="EMBL" id="GFY67008.1"/>
    </source>
</evidence>
<feature type="compositionally biased region" description="Polar residues" evidence="2">
    <location>
        <begin position="1244"/>
        <end position="1253"/>
    </location>
</feature>
<accession>A0A8X7CF99</accession>
<feature type="repeat" description="TPR" evidence="1">
    <location>
        <begin position="269"/>
        <end position="302"/>
    </location>
</feature>
<dbReference type="Gene3D" id="1.25.40.10">
    <property type="entry name" value="Tetratricopeptide repeat domain"/>
    <property type="match status" value="1"/>
</dbReference>
<evidence type="ECO:0000313" key="4">
    <source>
        <dbReference type="Proteomes" id="UP000886998"/>
    </source>
</evidence>
<feature type="compositionally biased region" description="Polar residues" evidence="2">
    <location>
        <begin position="554"/>
        <end position="569"/>
    </location>
</feature>
<feature type="region of interest" description="Disordered" evidence="2">
    <location>
        <begin position="998"/>
        <end position="1033"/>
    </location>
</feature>
<feature type="compositionally biased region" description="Polar residues" evidence="2">
    <location>
        <begin position="1183"/>
        <end position="1193"/>
    </location>
</feature>
<feature type="compositionally biased region" description="Polar residues" evidence="2">
    <location>
        <begin position="1140"/>
        <end position="1159"/>
    </location>
</feature>
<gene>
    <name evidence="3" type="ORF">TNIN_307261</name>
</gene>
<feature type="compositionally biased region" description="Polar residues" evidence="2">
    <location>
        <begin position="673"/>
        <end position="716"/>
    </location>
</feature>
<name>A0A8X7CF99_9ARAC</name>
<feature type="region of interest" description="Disordered" evidence="2">
    <location>
        <begin position="652"/>
        <end position="716"/>
    </location>
</feature>
<feature type="compositionally biased region" description="Polar residues" evidence="2">
    <location>
        <begin position="652"/>
        <end position="667"/>
    </location>
</feature>
<dbReference type="InterPro" id="IPR011990">
    <property type="entry name" value="TPR-like_helical_dom_sf"/>
</dbReference>
<feature type="region of interest" description="Disordered" evidence="2">
    <location>
        <begin position="787"/>
        <end position="813"/>
    </location>
</feature>
<feature type="region of interest" description="Disordered" evidence="2">
    <location>
        <begin position="1222"/>
        <end position="1347"/>
    </location>
</feature>
<dbReference type="Proteomes" id="UP000886998">
    <property type="component" value="Unassembled WGS sequence"/>
</dbReference>
<evidence type="ECO:0000256" key="1">
    <source>
        <dbReference type="PROSITE-ProRule" id="PRU00339"/>
    </source>
</evidence>
<sequence length="1347" mass="153033">MDQSVWVKALHANGPSMLNVVVGNASNKNPDDDTENQCRWEFIQKKCHKLFQKRVPNPAEEKKLANDIGLQPVPPEIYRKNLSITRRRSLFYKTLFRKDILYLRVVNIRNPYDYKLQVVAKHGNCMRLEDLQIVMYLPKIPEETKFFKGGLWEFEYIRGALCSCSVTERKLFVTLDPLIFEGVAAPKLGKVGVNDLPFSLWCPEIGRSIYGYLIKSRVFYKAHLETVLQNVFGVESNQLYSFFQEWDGKKYPFEETPANFPKLFTGAKSSALLRRSIRLYIVGDIPKAFKYVNKALSLDPDAVYTRVCRGVLNVLRGSLTAAFDDTRDSLDLDRKSEIARKQMSALLVVAAEKYFERRDFTQLYKALLVAIGLNPGHFKGPAALETFKVVRYIYQMTRDPQFNFPLAPTHQKILGHFFKKEGSAHRKFVLPPNYEDDQASVSTRISLAKQMKKNQRSGEMRDLYHHHHQNQKHHRKRSKSGGRRRSSRSCSADRRRRSKSRTSELDLQRESRNRIDNANQDGIFGDSTQNQLRCDGYVNSGPNQRTRNKKNDSDSYTPNQLCGSDTQMNNFKKGRFRKQKRHSNLIVCVDSTSELEKESRLQKSFKDQDVTSEGKVLSQESTLGRRVNNMTNIAPLRSTRNKQIGSGMQRNNLSQAADSTPNQQSASGMLRTNPGQNVSIDSVSNQQRRSGTNISNSNQEVTVHNGSNLPCKDPQNNRNRCVDSVLNQLFEPSILKSNSNQSVSIQSEPNQQRDSVSCMSNTNHTIDSLSNQEHRSEVLKSGTLMNISNQRVSDDSMSNEMGRSQTHDSNTNIDISVDSISNQLRMPNIRENNLNQNVSVDPVPNQQSIFQIPGISANPDVVVHPHGTGILEINNDDRIDPANRMVSNLNKGTAFDSASSDLNTLRNREKQSISIDCVPNEQYECETSENKGNPVPRNSDIMKDHRVIDLNITTGHGQFETTRNLNQFSSAYSFPNQPHGSGMMTNNTNQDIPIYSTPGQQSGPETWMSNLNRGTTVDPKPRQQGGPGIPKHRVVPVFCTGIHKLIDTETMINALNKSPTDSLSKESHGVGTSKTNKKHDSTHDRRRGSKSQKSSFHPEDSVNSRFNQHQRSRNRVVSVSKPNELRDSTKRPSTADESSRPGSQMSNRTHPVSISSTPYQERDSRNQVSSSGLEVISVDCVPNDQSRPRTGNSDENEDIICVSYKSHSQRELEDEDVICLDKNPCQKSGSKSRSYKSDDRYGSVSCTCGQSKHSGSKCRRCDVDEQHRSKSPLRHRRQRISRSPVYHHHRRRSKSPYRNKRRGSRSHSSDHRHKRLGSRSHSSSRERRRNSRSRSPDDRRMLASQFF</sequence>